<reference evidence="3" key="1">
    <citation type="journal article" date="2010" name="Genome Res.">
        <title>Population genomic sequencing of Coccidioides fungi reveals recent hybridization and transposon control.</title>
        <authorList>
            <person name="Neafsey D.E."/>
            <person name="Barker B.M."/>
            <person name="Sharpton T.J."/>
            <person name="Stajich J.E."/>
            <person name="Park D.J."/>
            <person name="Whiston E."/>
            <person name="Hung C.-Y."/>
            <person name="McMahan C."/>
            <person name="White J."/>
            <person name="Sykes S."/>
            <person name="Heiman D."/>
            <person name="Young S."/>
            <person name="Zeng Q."/>
            <person name="Abouelleil A."/>
            <person name="Aftuck L."/>
            <person name="Bessette D."/>
            <person name="Brown A."/>
            <person name="FitzGerald M."/>
            <person name="Lui A."/>
            <person name="Macdonald J.P."/>
            <person name="Priest M."/>
            <person name="Orbach M.J."/>
            <person name="Galgiani J.N."/>
            <person name="Kirkland T.N."/>
            <person name="Cole G.T."/>
            <person name="Birren B.W."/>
            <person name="Henn M.R."/>
            <person name="Taylor J.W."/>
            <person name="Rounsley S.D."/>
        </authorList>
    </citation>
    <scope>NUCLEOTIDE SEQUENCE [LARGE SCALE GENOMIC DNA]</scope>
    <source>
        <strain evidence="3">RMSCC 757 / Silveira</strain>
    </source>
</reference>
<organism evidence="3">
    <name type="scientific">Coccidioides posadasii (strain RMSCC 757 / Silveira)</name>
    <name type="common">Valley fever fungus</name>
    <dbReference type="NCBI Taxonomy" id="443226"/>
    <lineage>
        <taxon>Eukaryota</taxon>
        <taxon>Fungi</taxon>
        <taxon>Dikarya</taxon>
        <taxon>Ascomycota</taxon>
        <taxon>Pezizomycotina</taxon>
        <taxon>Eurotiomycetes</taxon>
        <taxon>Eurotiomycetidae</taxon>
        <taxon>Onygenales</taxon>
        <taxon>Onygenaceae</taxon>
        <taxon>Coccidioides</taxon>
    </lineage>
</organism>
<reference evidence="3" key="2">
    <citation type="submission" date="2010-03" db="EMBL/GenBank/DDBJ databases">
        <title>The genome sequence of Coccidioides posadasii strain Silveira.</title>
        <authorList>
            <consortium name="The Broad Institute Genome Sequencing Center for Infectious Disease"/>
            <person name="Neafsey D."/>
            <person name="Orbach M."/>
            <person name="Henn M.R."/>
            <person name="Cole G.T."/>
            <person name="Galgiani J."/>
            <person name="Gardner M.J."/>
            <person name="Kirkland T.N."/>
            <person name="Taylor J.W."/>
            <person name="Young S.K."/>
            <person name="Zeng Q."/>
            <person name="Koehrsen M."/>
            <person name="Alvarado L."/>
            <person name="Berlin A."/>
            <person name="Borenstein D."/>
            <person name="Chapman S.B."/>
            <person name="Chen Z."/>
            <person name="Engels R."/>
            <person name="Freedman E."/>
            <person name="Gellesch M."/>
            <person name="Goldberg J."/>
            <person name="Griggs A."/>
            <person name="Gujja S."/>
            <person name="Heilman E."/>
            <person name="Heiman D."/>
            <person name="Howarth C."/>
            <person name="Jen D."/>
            <person name="Larson L."/>
            <person name="Mehta T."/>
            <person name="Neiman D."/>
            <person name="Park D."/>
            <person name="Pearson M."/>
            <person name="Richards J."/>
            <person name="Roberts A."/>
            <person name="Saif S."/>
            <person name="Shea T."/>
            <person name="Shenoy N."/>
            <person name="Sisk P."/>
            <person name="Stolte C."/>
            <person name="Sykes S."/>
            <person name="Walk T."/>
            <person name="White J."/>
            <person name="Yandava C."/>
            <person name="Haas B."/>
            <person name="Nusbaum C."/>
            <person name="Birren B."/>
        </authorList>
    </citation>
    <scope>NUCLEOTIDE SEQUENCE [LARGE SCALE GENOMIC DNA]</scope>
    <source>
        <strain evidence="3">RMSCC 757 / Silveira</strain>
    </source>
</reference>
<dbReference type="AlphaFoldDB" id="E9CUP9"/>
<feature type="region of interest" description="Disordered" evidence="1">
    <location>
        <begin position="1"/>
        <end position="27"/>
    </location>
</feature>
<protein>
    <submittedName>
        <fullName evidence="2">Uncharacterized protein</fullName>
    </submittedName>
</protein>
<dbReference type="Proteomes" id="UP000002497">
    <property type="component" value="Unassembled WGS sequence"/>
</dbReference>
<sequence length="81" mass="9154">MGGMYQSIHSQVTRPIASKEKENRSDGVITIGTTRKRNPTDLARAKLWGNKTGYMSSKSLGKCERRFQTFGYFKYSKLSAT</sequence>
<proteinExistence type="predicted"/>
<evidence type="ECO:0000256" key="1">
    <source>
        <dbReference type="SAM" id="MobiDB-lite"/>
    </source>
</evidence>
<name>E9CUP9_COCPS</name>
<evidence type="ECO:0000313" key="3">
    <source>
        <dbReference type="Proteomes" id="UP000002497"/>
    </source>
</evidence>
<evidence type="ECO:0000313" key="2">
    <source>
        <dbReference type="EMBL" id="EFW23177.1"/>
    </source>
</evidence>
<gene>
    <name evidence="2" type="ORF">CPSG_01076</name>
</gene>
<dbReference type="HOGENOM" id="CLU_2573700_0_0_1"/>
<keyword evidence="3" id="KW-1185">Reference proteome</keyword>
<accession>E9CUP9</accession>
<dbReference type="EMBL" id="GL636486">
    <property type="protein sequence ID" value="EFW23177.1"/>
    <property type="molecule type" value="Genomic_DNA"/>
</dbReference>
<dbReference type="VEuPathDB" id="FungiDB:CPSG_01076"/>